<dbReference type="InterPro" id="IPR035903">
    <property type="entry name" value="HesB-like_dom_sf"/>
</dbReference>
<sequence>MTNVTLTPAANKFISRMVRFSGQPAGAGFRLHVTEGGCSGLNAEFTVEAAPLAGDSIVEVGGLKMFFTSASRLLLEGVTIDFTDTPTKSGLTFINPNQAPCACSSSGPGDHAHGHAHGNAPAYATVSIDSIRRS</sequence>
<reference evidence="3 4" key="1">
    <citation type="submission" date="2024-07" db="EMBL/GenBank/DDBJ databases">
        <title>Uliginosibacterium paludis KCTC:42655.</title>
        <authorList>
            <person name="Kim M.K."/>
        </authorList>
    </citation>
    <scope>NUCLEOTIDE SEQUENCE [LARGE SCALE GENOMIC DNA]</scope>
    <source>
        <strain evidence="3 4">KCTC 42655</strain>
    </source>
</reference>
<gene>
    <name evidence="3" type="ORF">ABVT11_02995</name>
</gene>
<comment type="caution">
    <text evidence="3">The sequence shown here is derived from an EMBL/GenBank/DDBJ whole genome shotgun (WGS) entry which is preliminary data.</text>
</comment>
<keyword evidence="4" id="KW-1185">Reference proteome</keyword>
<proteinExistence type="inferred from homology"/>
<dbReference type="PANTHER" id="PTHR10072:SF41">
    <property type="entry name" value="IRON-SULFUR CLUSTER ASSEMBLY 1 HOMOLOG, MITOCHONDRIAL"/>
    <property type="match status" value="1"/>
</dbReference>
<dbReference type="Pfam" id="PF01521">
    <property type="entry name" value="Fe-S_biosyn"/>
    <property type="match status" value="1"/>
</dbReference>
<dbReference type="PANTHER" id="PTHR10072">
    <property type="entry name" value="IRON-SULFUR CLUSTER ASSEMBLY PROTEIN"/>
    <property type="match status" value="1"/>
</dbReference>
<dbReference type="InterPro" id="IPR000361">
    <property type="entry name" value="ATAP_core_dom"/>
</dbReference>
<dbReference type="EMBL" id="JBEWLZ010000001">
    <property type="protein sequence ID" value="MET1488781.1"/>
    <property type="molecule type" value="Genomic_DNA"/>
</dbReference>
<accession>A0ABV2CLJ9</accession>
<dbReference type="InterPro" id="IPR016092">
    <property type="entry name" value="ATAP"/>
</dbReference>
<dbReference type="InterPro" id="IPR050322">
    <property type="entry name" value="Fe-S_cluster_asmbl/transfer"/>
</dbReference>
<dbReference type="NCBIfam" id="TIGR00049">
    <property type="entry name" value="iron-sulfur cluster assembly accessory protein"/>
    <property type="match status" value="1"/>
</dbReference>
<evidence type="ECO:0000256" key="1">
    <source>
        <dbReference type="ARBA" id="ARBA00006718"/>
    </source>
</evidence>
<dbReference type="SUPFAM" id="SSF89360">
    <property type="entry name" value="HesB-like domain"/>
    <property type="match status" value="1"/>
</dbReference>
<protein>
    <submittedName>
        <fullName evidence="3">Iron-sulfur cluster assembly accessory protein</fullName>
    </submittedName>
</protein>
<feature type="domain" description="Core" evidence="2">
    <location>
        <begin position="3"/>
        <end position="98"/>
    </location>
</feature>
<name>A0ABV2CLJ9_9RHOO</name>
<dbReference type="Gene3D" id="2.60.300.12">
    <property type="entry name" value="HesB-like domain"/>
    <property type="match status" value="1"/>
</dbReference>
<evidence type="ECO:0000259" key="2">
    <source>
        <dbReference type="Pfam" id="PF01521"/>
    </source>
</evidence>
<evidence type="ECO:0000313" key="4">
    <source>
        <dbReference type="Proteomes" id="UP001548590"/>
    </source>
</evidence>
<dbReference type="RefSeq" id="WP_345927201.1">
    <property type="nucleotide sequence ID" value="NZ_JBDIVF010000003.1"/>
</dbReference>
<organism evidence="3 4">
    <name type="scientific">Uliginosibacterium paludis</name>
    <dbReference type="NCBI Taxonomy" id="1615952"/>
    <lineage>
        <taxon>Bacteria</taxon>
        <taxon>Pseudomonadati</taxon>
        <taxon>Pseudomonadota</taxon>
        <taxon>Betaproteobacteria</taxon>
        <taxon>Rhodocyclales</taxon>
        <taxon>Zoogloeaceae</taxon>
        <taxon>Uliginosibacterium</taxon>
    </lineage>
</organism>
<evidence type="ECO:0000313" key="3">
    <source>
        <dbReference type="EMBL" id="MET1488781.1"/>
    </source>
</evidence>
<comment type="similarity">
    <text evidence="1">Belongs to the HesB/IscA family.</text>
</comment>
<dbReference type="Proteomes" id="UP001548590">
    <property type="component" value="Unassembled WGS sequence"/>
</dbReference>